<dbReference type="Pfam" id="PF04932">
    <property type="entry name" value="Wzy_C"/>
    <property type="match status" value="1"/>
</dbReference>
<reference evidence="9" key="1">
    <citation type="journal article" date="2019" name="Int. J. Syst. Evol. Microbiol.">
        <title>The Global Catalogue of Microorganisms (GCM) 10K type strain sequencing project: providing services to taxonomists for standard genome sequencing and annotation.</title>
        <authorList>
            <consortium name="The Broad Institute Genomics Platform"/>
            <consortium name="The Broad Institute Genome Sequencing Center for Infectious Disease"/>
            <person name="Wu L."/>
            <person name="Ma J."/>
        </authorList>
    </citation>
    <scope>NUCLEOTIDE SEQUENCE [LARGE SCALE GENOMIC DNA]</scope>
    <source>
        <strain evidence="9">CCUG 58127</strain>
    </source>
</reference>
<keyword evidence="4 6" id="KW-0472">Membrane</keyword>
<protein>
    <submittedName>
        <fullName evidence="8">O-antigen ligase family protein</fullName>
    </submittedName>
</protein>
<dbReference type="InterPro" id="IPR051533">
    <property type="entry name" value="WaaL-like"/>
</dbReference>
<gene>
    <name evidence="8" type="ORF">ACFQDH_10650</name>
</gene>
<feature type="region of interest" description="Disordered" evidence="5">
    <location>
        <begin position="319"/>
        <end position="342"/>
    </location>
</feature>
<evidence type="ECO:0000259" key="7">
    <source>
        <dbReference type="Pfam" id="PF04932"/>
    </source>
</evidence>
<keyword evidence="9" id="KW-1185">Reference proteome</keyword>
<dbReference type="InterPro" id="IPR007016">
    <property type="entry name" value="O-antigen_ligase-rel_domated"/>
</dbReference>
<feature type="transmembrane region" description="Helical" evidence="6">
    <location>
        <begin position="290"/>
        <end position="307"/>
    </location>
</feature>
<dbReference type="RefSeq" id="WP_382401090.1">
    <property type="nucleotide sequence ID" value="NZ_JBHSWH010000001.1"/>
</dbReference>
<comment type="caution">
    <text evidence="8">The sequence shown here is derived from an EMBL/GenBank/DDBJ whole genome shotgun (WGS) entry which is preliminary data.</text>
</comment>
<sequence>MERVLLLAIDGIATRERLALLVHRIAVSGGAVAALGLIQFITKRQWVDLIQIPGLGFNSDLEAVSRSGFHRPAGTATHPIEFGVIIAMCLPIALHDAMHGREGRSVLRRWWPVAALAMACPVSISRTTVVCLVLSLPIVVAAWPRSKRRVMYVVTLGVLVVFYELVPGMLGTLAGMFTGISTDGSAQSRTNSFAYAFEFIGRWPIFGRGYGTFLPEYRILDDMILGVLIGGGVVGLLFTAWFARGAIVTGVRVFRSSDRGTWSDSLARALVAAVISAFASFATFDALGFPMVPCLLFLVVGLLGALARINAVSPAQPVALSGEPAAPAPAPRGSREKDDHVG</sequence>
<evidence type="ECO:0000313" key="8">
    <source>
        <dbReference type="EMBL" id="MFC6705712.1"/>
    </source>
</evidence>
<feature type="transmembrane region" description="Helical" evidence="6">
    <location>
        <begin position="150"/>
        <end position="170"/>
    </location>
</feature>
<dbReference type="GO" id="GO:0016874">
    <property type="term" value="F:ligase activity"/>
    <property type="evidence" value="ECO:0007669"/>
    <property type="project" value="UniProtKB-KW"/>
</dbReference>
<evidence type="ECO:0000256" key="3">
    <source>
        <dbReference type="ARBA" id="ARBA00022989"/>
    </source>
</evidence>
<name>A0ABW2AFL9_9MICO</name>
<feature type="transmembrane region" description="Helical" evidence="6">
    <location>
        <begin position="265"/>
        <end position="284"/>
    </location>
</feature>
<accession>A0ABW2AFL9</accession>
<dbReference type="EMBL" id="JBHSWH010000001">
    <property type="protein sequence ID" value="MFC6705712.1"/>
    <property type="molecule type" value="Genomic_DNA"/>
</dbReference>
<evidence type="ECO:0000256" key="5">
    <source>
        <dbReference type="SAM" id="MobiDB-lite"/>
    </source>
</evidence>
<evidence type="ECO:0000256" key="1">
    <source>
        <dbReference type="ARBA" id="ARBA00004141"/>
    </source>
</evidence>
<proteinExistence type="predicted"/>
<organism evidence="8 9">
    <name type="scientific">Flexivirga alba</name>
    <dbReference type="NCBI Taxonomy" id="702742"/>
    <lineage>
        <taxon>Bacteria</taxon>
        <taxon>Bacillati</taxon>
        <taxon>Actinomycetota</taxon>
        <taxon>Actinomycetes</taxon>
        <taxon>Micrococcales</taxon>
        <taxon>Dermacoccaceae</taxon>
        <taxon>Flexivirga</taxon>
    </lineage>
</organism>
<feature type="transmembrane region" description="Helical" evidence="6">
    <location>
        <begin position="21"/>
        <end position="41"/>
    </location>
</feature>
<feature type="domain" description="O-antigen ligase-related" evidence="7">
    <location>
        <begin position="113"/>
        <end position="237"/>
    </location>
</feature>
<evidence type="ECO:0000256" key="4">
    <source>
        <dbReference type="ARBA" id="ARBA00023136"/>
    </source>
</evidence>
<feature type="transmembrane region" description="Helical" evidence="6">
    <location>
        <begin position="223"/>
        <end position="244"/>
    </location>
</feature>
<dbReference type="PANTHER" id="PTHR37422">
    <property type="entry name" value="TEICHURONIC ACID BIOSYNTHESIS PROTEIN TUAE"/>
    <property type="match status" value="1"/>
</dbReference>
<dbReference type="PANTHER" id="PTHR37422:SF13">
    <property type="entry name" value="LIPOPOLYSACCHARIDE BIOSYNTHESIS PROTEIN PA4999-RELATED"/>
    <property type="match status" value="1"/>
</dbReference>
<keyword evidence="2 6" id="KW-0812">Transmembrane</keyword>
<keyword evidence="3 6" id="KW-1133">Transmembrane helix</keyword>
<evidence type="ECO:0000256" key="6">
    <source>
        <dbReference type="SAM" id="Phobius"/>
    </source>
</evidence>
<evidence type="ECO:0000313" key="9">
    <source>
        <dbReference type="Proteomes" id="UP001596298"/>
    </source>
</evidence>
<feature type="transmembrane region" description="Helical" evidence="6">
    <location>
        <begin position="110"/>
        <end position="143"/>
    </location>
</feature>
<dbReference type="Proteomes" id="UP001596298">
    <property type="component" value="Unassembled WGS sequence"/>
</dbReference>
<evidence type="ECO:0000256" key="2">
    <source>
        <dbReference type="ARBA" id="ARBA00022692"/>
    </source>
</evidence>
<keyword evidence="8" id="KW-0436">Ligase</keyword>
<comment type="subcellular location">
    <subcellularLocation>
        <location evidence="1">Membrane</location>
        <topology evidence="1">Multi-pass membrane protein</topology>
    </subcellularLocation>
</comment>
<feature type="compositionally biased region" description="Basic and acidic residues" evidence="5">
    <location>
        <begin position="333"/>
        <end position="342"/>
    </location>
</feature>